<dbReference type="InterPro" id="IPR050464">
    <property type="entry name" value="Zeta_carotene_desat/Oxidored"/>
</dbReference>
<evidence type="ECO:0000256" key="1">
    <source>
        <dbReference type="ARBA" id="ARBA00001974"/>
    </source>
</evidence>
<evidence type="ECO:0000256" key="12">
    <source>
        <dbReference type="SAM" id="MobiDB-lite"/>
    </source>
</evidence>
<keyword evidence="9" id="KW-0350">Heme biosynthesis</keyword>
<comment type="cofactor">
    <cofactor evidence="1">
        <name>FAD</name>
        <dbReference type="ChEBI" id="CHEBI:57692"/>
    </cofactor>
</comment>
<name>A0A177W8G8_BATDL</name>
<dbReference type="InterPro" id="IPR004572">
    <property type="entry name" value="Protoporphyrinogen_oxidase"/>
</dbReference>
<dbReference type="InterPro" id="IPR036188">
    <property type="entry name" value="FAD/NAD-bd_sf"/>
</dbReference>
<dbReference type="AlphaFoldDB" id="A0A177W8G8"/>
<dbReference type="Proteomes" id="UP000077115">
    <property type="component" value="Unassembled WGS sequence"/>
</dbReference>
<keyword evidence="6" id="KW-0285">Flavoprotein</keyword>
<comment type="function">
    <text evidence="2">Catalyzes the 6-electron oxidation of protoporphyrinogen-IX to form protoporphyrin-IX.</text>
</comment>
<keyword evidence="13" id="KW-0812">Transmembrane</keyword>
<evidence type="ECO:0000256" key="8">
    <source>
        <dbReference type="ARBA" id="ARBA00023002"/>
    </source>
</evidence>
<dbReference type="EMBL" id="DS022300">
    <property type="protein sequence ID" value="OAJ36398.1"/>
    <property type="molecule type" value="Genomic_DNA"/>
</dbReference>
<evidence type="ECO:0000313" key="16">
    <source>
        <dbReference type="Proteomes" id="UP000077115"/>
    </source>
</evidence>
<dbReference type="GO" id="GO:0005743">
    <property type="term" value="C:mitochondrial inner membrane"/>
    <property type="evidence" value="ECO:0007669"/>
    <property type="project" value="TreeGrafter"/>
</dbReference>
<dbReference type="Gene3D" id="3.50.50.60">
    <property type="entry name" value="FAD/NAD(P)-binding domain"/>
    <property type="match status" value="2"/>
</dbReference>
<dbReference type="VEuPathDB" id="FungiDB:BDEG_20576"/>
<keyword evidence="13" id="KW-0472">Membrane</keyword>
<comment type="similarity">
    <text evidence="4">Belongs to the protoporphyrinogen/coproporphyrinogen oxidase family. Protoporphyrinogen oxidase subfamily.</text>
</comment>
<feature type="region of interest" description="Disordered" evidence="12">
    <location>
        <begin position="762"/>
        <end position="788"/>
    </location>
</feature>
<evidence type="ECO:0000256" key="4">
    <source>
        <dbReference type="ARBA" id="ARBA00010551"/>
    </source>
</evidence>
<keyword evidence="10" id="KW-0627">Porphyrin biosynthesis</keyword>
<organism evidence="15 16">
    <name type="scientific">Batrachochytrium dendrobatidis (strain JEL423)</name>
    <dbReference type="NCBI Taxonomy" id="403673"/>
    <lineage>
        <taxon>Eukaryota</taxon>
        <taxon>Fungi</taxon>
        <taxon>Fungi incertae sedis</taxon>
        <taxon>Chytridiomycota</taxon>
        <taxon>Chytridiomycota incertae sedis</taxon>
        <taxon>Chytridiomycetes</taxon>
        <taxon>Rhizophydiales</taxon>
        <taxon>Rhizophydiales incertae sedis</taxon>
        <taxon>Batrachochytrium</taxon>
    </lineage>
</organism>
<feature type="domain" description="Amine oxidase" evidence="14">
    <location>
        <begin position="31"/>
        <end position="412"/>
    </location>
</feature>
<dbReference type="Pfam" id="PF01593">
    <property type="entry name" value="Amino_oxidase"/>
    <property type="match status" value="1"/>
</dbReference>
<dbReference type="PANTHER" id="PTHR42923:SF3">
    <property type="entry name" value="PROTOPORPHYRINOGEN OXIDASE"/>
    <property type="match status" value="1"/>
</dbReference>
<evidence type="ECO:0000256" key="5">
    <source>
        <dbReference type="ARBA" id="ARBA00012867"/>
    </source>
</evidence>
<dbReference type="EC" id="1.3.3.4" evidence="5"/>
<reference evidence="15 16" key="2">
    <citation type="submission" date="2016-05" db="EMBL/GenBank/DDBJ databases">
        <title>Lineage-specific infection strategies underlie the spectrum of fungal disease in amphibians.</title>
        <authorList>
            <person name="Cuomo C.A."/>
            <person name="Farrer R.A."/>
            <person name="James T."/>
            <person name="Longcore J."/>
            <person name="Birren B."/>
        </authorList>
    </citation>
    <scope>NUCLEOTIDE SEQUENCE [LARGE SCALE GENOMIC DNA]</scope>
    <source>
        <strain evidence="15 16">JEL423</strain>
    </source>
</reference>
<evidence type="ECO:0000256" key="11">
    <source>
        <dbReference type="ARBA" id="ARBA00047554"/>
    </source>
</evidence>
<proteinExistence type="inferred from homology"/>
<accession>A0A177W8G8</accession>
<dbReference type="SUPFAM" id="SSF51905">
    <property type="entry name" value="FAD/NAD(P)-binding domain"/>
    <property type="match status" value="1"/>
</dbReference>
<comment type="catalytic activity">
    <reaction evidence="11">
        <text>protoporphyrinogen IX + 3 O2 = protoporphyrin IX + 3 H2O2</text>
        <dbReference type="Rhea" id="RHEA:25576"/>
        <dbReference type="ChEBI" id="CHEBI:15379"/>
        <dbReference type="ChEBI" id="CHEBI:16240"/>
        <dbReference type="ChEBI" id="CHEBI:57306"/>
        <dbReference type="ChEBI" id="CHEBI:57307"/>
        <dbReference type="EC" id="1.3.3.4"/>
    </reaction>
</comment>
<dbReference type="InterPro" id="IPR002937">
    <property type="entry name" value="Amino_oxidase"/>
</dbReference>
<evidence type="ECO:0000256" key="7">
    <source>
        <dbReference type="ARBA" id="ARBA00022827"/>
    </source>
</evidence>
<feature type="transmembrane region" description="Helical" evidence="13">
    <location>
        <begin position="21"/>
        <end position="40"/>
    </location>
</feature>
<dbReference type="OrthoDB" id="438553at2759"/>
<dbReference type="SUPFAM" id="SSF54373">
    <property type="entry name" value="FAD-linked reductases, C-terminal domain"/>
    <property type="match status" value="1"/>
</dbReference>
<dbReference type="STRING" id="403673.A0A177W8G8"/>
<gene>
    <name evidence="15" type="ORF">BDEG_20576</name>
</gene>
<evidence type="ECO:0000256" key="6">
    <source>
        <dbReference type="ARBA" id="ARBA00022630"/>
    </source>
</evidence>
<dbReference type="UniPathway" id="UPA00251">
    <property type="reaction ID" value="UER00324"/>
</dbReference>
<keyword evidence="13" id="KW-1133">Transmembrane helix</keyword>
<protein>
    <recommendedName>
        <fullName evidence="5">protoporphyrinogen oxidase</fullName>
        <ecNumber evidence="5">1.3.3.4</ecNumber>
    </recommendedName>
</protein>
<evidence type="ECO:0000259" key="14">
    <source>
        <dbReference type="Pfam" id="PF01593"/>
    </source>
</evidence>
<evidence type="ECO:0000256" key="13">
    <source>
        <dbReference type="SAM" id="Phobius"/>
    </source>
</evidence>
<evidence type="ECO:0000256" key="9">
    <source>
        <dbReference type="ARBA" id="ARBA00023133"/>
    </source>
</evidence>
<evidence type="ECO:0000256" key="2">
    <source>
        <dbReference type="ARBA" id="ARBA00002600"/>
    </source>
</evidence>
<keyword evidence="8" id="KW-0560">Oxidoreductase</keyword>
<evidence type="ECO:0000313" key="15">
    <source>
        <dbReference type="EMBL" id="OAJ36398.1"/>
    </source>
</evidence>
<dbReference type="PANTHER" id="PTHR42923">
    <property type="entry name" value="PROTOPORPHYRINOGEN OXIDASE"/>
    <property type="match status" value="1"/>
</dbReference>
<dbReference type="NCBIfam" id="TIGR00562">
    <property type="entry name" value="proto_IX_ox"/>
    <property type="match status" value="1"/>
</dbReference>
<sequence>MKYAQTHSRLCRYYSTNSSKLNKVVICGGGIAGLSAAWFLKQYRPHLAITVIEQHSHLGGWVHSNRLTSGYGLTTELTRVHHKPIKKPYPVIKHLVEIGPRTLRPSGIVGASTLEMIYSLGLSDTIMTVSKTSPAAKNRFIYYKNALNQLPATLFGMLTSKQPILKGMLKSLIKEPFQPKRSIQNTLDSVNDETIESFVVRRLGKDAADHLVSAIVHGIYAGDISKLSARSTINFLWEMEQSFGSITAGILASLVGLKPKTTSTDLNAEAFKTMLQQSDARKFIESVQATASIYSFRGGMQTLTDRLVQLNNGLTLDADHVVSAVSSQVLAQLLLPSDMTDIMTYNPSVTVGVVNLVYKGADALPVQGFGYLVPRSETANTDIIGCIFDSSALPDQDSPQDFTRLTVMMGGHMFAKKFGFAPNDKENADLVSGNQLSRKLEKIAVETVQAHLNIPVEKLDAVKAVVLKECIPQYQVGHADRVARLIKYMESDYSGRISLCGSSYYGVGVNDCVHGSRMAPVRVTILFIAVPIDCIGMDSDMHQTIDSSFYKNEVSSNPTIHYSHMADLIRPSTRHTYVADISMSDDPKWTIQPNLMSILTEEFTQESDSGDHTAMLENIQITSPSPVVIALNPQLQSASSLQIHITFKKPVCLEWVQIMQSASRIQELYLDGLYQCTAKAELLSDSDDEESNSRNDHWYLLSIENLDKEISTCTIKFLGLNPTTEFCIASIVVGGSLSSNYTARSIYTSMIEHQPKIQSVVNPDQDSVQGTQSVQHSPDSGDMNKRTNTENSLILLERKMDEMSQRLDARMERMEKILQLLLQKSACFDMYNTK</sequence>
<dbReference type="GO" id="GO:0006782">
    <property type="term" value="P:protoporphyrinogen IX biosynthetic process"/>
    <property type="evidence" value="ECO:0007669"/>
    <property type="project" value="UniProtKB-UniPathway"/>
</dbReference>
<evidence type="ECO:0000256" key="10">
    <source>
        <dbReference type="ARBA" id="ARBA00023244"/>
    </source>
</evidence>
<dbReference type="GO" id="GO:0004729">
    <property type="term" value="F:oxygen-dependent protoporphyrinogen oxidase activity"/>
    <property type="evidence" value="ECO:0007669"/>
    <property type="project" value="UniProtKB-EC"/>
</dbReference>
<reference evidence="15 16" key="1">
    <citation type="submission" date="2006-10" db="EMBL/GenBank/DDBJ databases">
        <title>The Genome Sequence of Batrachochytrium dendrobatidis JEL423.</title>
        <authorList>
            <consortium name="The Broad Institute Genome Sequencing Platform"/>
            <person name="Birren B."/>
            <person name="Lander E."/>
            <person name="Galagan J."/>
            <person name="Cuomo C."/>
            <person name="Devon K."/>
            <person name="Jaffe D."/>
            <person name="Butler J."/>
            <person name="Alvarez P."/>
            <person name="Gnerre S."/>
            <person name="Grabherr M."/>
            <person name="Kleber M."/>
            <person name="Mauceli E."/>
            <person name="Brockman W."/>
            <person name="Young S."/>
            <person name="LaButti K."/>
            <person name="Sykes S."/>
            <person name="DeCaprio D."/>
            <person name="Crawford M."/>
            <person name="Koehrsen M."/>
            <person name="Engels R."/>
            <person name="Montgomery P."/>
            <person name="Pearson M."/>
            <person name="Howarth C."/>
            <person name="Larson L."/>
            <person name="White J."/>
            <person name="O'Leary S."/>
            <person name="Kodira C."/>
            <person name="Zeng Q."/>
            <person name="Yandava C."/>
            <person name="Alvarado L."/>
            <person name="Longcore J."/>
            <person name="James T."/>
        </authorList>
    </citation>
    <scope>NUCLEOTIDE SEQUENCE [LARGE SCALE GENOMIC DNA]</scope>
    <source>
        <strain evidence="15 16">JEL423</strain>
    </source>
</reference>
<evidence type="ECO:0000256" key="3">
    <source>
        <dbReference type="ARBA" id="ARBA00005073"/>
    </source>
</evidence>
<comment type="pathway">
    <text evidence="3">Porphyrin-containing compound metabolism; protoporphyrin-IX biosynthesis; protoporphyrin-IX from protoporphyrinogen-IX: step 1/1.</text>
</comment>
<feature type="compositionally biased region" description="Polar residues" evidence="12">
    <location>
        <begin position="762"/>
        <end position="778"/>
    </location>
</feature>
<keyword evidence="7" id="KW-0274">FAD</keyword>